<sequence length="426" mass="48673">MDRISQLPEPIVHHILSLSGSRELVRMSVASKTWFQLTASFPSLDFRMDELTKGLHVDFTIYNFTKGLHVSRQTFFKYVDYTTSRMCQQNVTAHKLTIVTNIREPAELDTVNRCLELLLKKGVTKLEINLSEFAQIFLRKTPSFAPKPKPMPTYVLPNILLSVSVLESLIISGCELPSSFMVDALKFKSLIRLQLEYVHIDDEMINYLTTSCPLLKEFSLSSCHGFKRFCVNGHQNLELLDIDCDSQVEMIDIETPNLLGLKVRDTAGRGPPGMKVALCKNLTSVTYIGYPLPNSNDFADFLSKFSCAESLVLFINKKYRCNTLKLSSHSLRKLVIDSEFDLEEIELSTPNLGLFIYSNPLSFWVKAMHLPHLEACMRCHTDGSLDTLWLQKLRLFLDKKNGFKALNLYIHTKRVCFFDQIVHVLL</sequence>
<reference evidence="3" key="1">
    <citation type="journal article" date="2017" name="Nature">
        <title>The sunflower genome provides insights into oil metabolism, flowering and Asterid evolution.</title>
        <authorList>
            <person name="Badouin H."/>
            <person name="Gouzy J."/>
            <person name="Grassa C.J."/>
            <person name="Murat F."/>
            <person name="Staton S.E."/>
            <person name="Cottret L."/>
            <person name="Lelandais-Briere C."/>
            <person name="Owens G.L."/>
            <person name="Carrere S."/>
            <person name="Mayjonade B."/>
            <person name="Legrand L."/>
            <person name="Gill N."/>
            <person name="Kane N.C."/>
            <person name="Bowers J.E."/>
            <person name="Hubner S."/>
            <person name="Bellec A."/>
            <person name="Berard A."/>
            <person name="Berges H."/>
            <person name="Blanchet N."/>
            <person name="Boniface M.C."/>
            <person name="Brunel D."/>
            <person name="Catrice O."/>
            <person name="Chaidir N."/>
            <person name="Claudel C."/>
            <person name="Donnadieu C."/>
            <person name="Faraut T."/>
            <person name="Fievet G."/>
            <person name="Helmstetter N."/>
            <person name="King M."/>
            <person name="Knapp S.J."/>
            <person name="Lai Z."/>
            <person name="Le Paslier M.C."/>
            <person name="Lippi Y."/>
            <person name="Lorenzon L."/>
            <person name="Mandel J.R."/>
            <person name="Marage G."/>
            <person name="Marchand G."/>
            <person name="Marquand E."/>
            <person name="Bret-Mestries E."/>
            <person name="Morien E."/>
            <person name="Nambeesan S."/>
            <person name="Nguyen T."/>
            <person name="Pegot-Espagnet P."/>
            <person name="Pouilly N."/>
            <person name="Raftis F."/>
            <person name="Sallet E."/>
            <person name="Schiex T."/>
            <person name="Thomas J."/>
            <person name="Vandecasteele C."/>
            <person name="Vares D."/>
            <person name="Vear F."/>
            <person name="Vautrin S."/>
            <person name="Crespi M."/>
            <person name="Mangin B."/>
            <person name="Burke J.M."/>
            <person name="Salse J."/>
            <person name="Munos S."/>
            <person name="Vincourt P."/>
            <person name="Rieseberg L.H."/>
            <person name="Langlade N.B."/>
        </authorList>
    </citation>
    <scope>NUCLEOTIDE SEQUENCE [LARGE SCALE GENOMIC DNA]</scope>
    <source>
        <strain evidence="3">cv. SF193</strain>
    </source>
</reference>
<evidence type="ECO:0000313" key="2">
    <source>
        <dbReference type="EMBL" id="OTG02591.1"/>
    </source>
</evidence>
<dbReference type="SUPFAM" id="SSF81383">
    <property type="entry name" value="F-box domain"/>
    <property type="match status" value="1"/>
</dbReference>
<protein>
    <submittedName>
        <fullName evidence="2">Putative F-box domain, Leucine-rich repeat domain, L domain-like protein</fullName>
    </submittedName>
</protein>
<dbReference type="InterPro" id="IPR055411">
    <property type="entry name" value="LRR_FXL15/At3g58940/PEG3-like"/>
</dbReference>
<name>A0A251SYE2_HELAN</name>
<dbReference type="InterPro" id="IPR032675">
    <property type="entry name" value="LRR_dom_sf"/>
</dbReference>
<keyword evidence="3" id="KW-1185">Reference proteome</keyword>
<dbReference type="InParanoid" id="A0A251SYE2"/>
<feature type="domain" description="F-box/LRR-repeat protein 15/At3g58940/PEG3-like LRR" evidence="1">
    <location>
        <begin position="152"/>
        <end position="266"/>
    </location>
</feature>
<dbReference type="Gene3D" id="3.80.10.10">
    <property type="entry name" value="Ribonuclease Inhibitor"/>
    <property type="match status" value="1"/>
</dbReference>
<dbReference type="PANTHER" id="PTHR34145">
    <property type="entry name" value="OS02G0105600 PROTEIN"/>
    <property type="match status" value="1"/>
</dbReference>
<dbReference type="InterPro" id="IPR053772">
    <property type="entry name" value="At1g61320/At1g61330-like"/>
</dbReference>
<dbReference type="SUPFAM" id="SSF52047">
    <property type="entry name" value="RNI-like"/>
    <property type="match status" value="1"/>
</dbReference>
<proteinExistence type="predicted"/>
<dbReference type="Pfam" id="PF24758">
    <property type="entry name" value="LRR_At5g56370"/>
    <property type="match status" value="1"/>
</dbReference>
<evidence type="ECO:0000259" key="1">
    <source>
        <dbReference type="Pfam" id="PF24758"/>
    </source>
</evidence>
<dbReference type="OMA" id="LAIRRCF"/>
<dbReference type="PANTHER" id="PTHR34145:SF28">
    <property type="entry name" value="F-BOX DOMAIN-CONTAINING PROTEIN"/>
    <property type="match status" value="1"/>
</dbReference>
<dbReference type="Proteomes" id="UP000215914">
    <property type="component" value="Chromosome 13"/>
</dbReference>
<evidence type="ECO:0000313" key="3">
    <source>
        <dbReference type="Proteomes" id="UP000215914"/>
    </source>
</evidence>
<dbReference type="EMBL" id="CM007902">
    <property type="protein sequence ID" value="OTG02591.1"/>
    <property type="molecule type" value="Genomic_DNA"/>
</dbReference>
<dbReference type="AlphaFoldDB" id="A0A251SYE2"/>
<gene>
    <name evidence="2" type="ORF">HannXRQ_Chr13g0414821</name>
</gene>
<dbReference type="InterPro" id="IPR036047">
    <property type="entry name" value="F-box-like_dom_sf"/>
</dbReference>
<accession>A0A251SYE2</accession>
<organism evidence="2 3">
    <name type="scientific">Helianthus annuus</name>
    <name type="common">Common sunflower</name>
    <dbReference type="NCBI Taxonomy" id="4232"/>
    <lineage>
        <taxon>Eukaryota</taxon>
        <taxon>Viridiplantae</taxon>
        <taxon>Streptophyta</taxon>
        <taxon>Embryophyta</taxon>
        <taxon>Tracheophyta</taxon>
        <taxon>Spermatophyta</taxon>
        <taxon>Magnoliopsida</taxon>
        <taxon>eudicotyledons</taxon>
        <taxon>Gunneridae</taxon>
        <taxon>Pentapetalae</taxon>
        <taxon>asterids</taxon>
        <taxon>campanulids</taxon>
        <taxon>Asterales</taxon>
        <taxon>Asteraceae</taxon>
        <taxon>Asteroideae</taxon>
        <taxon>Heliantheae alliance</taxon>
        <taxon>Heliantheae</taxon>
        <taxon>Helianthus</taxon>
    </lineage>
</organism>